<comment type="caution">
    <text evidence="1">The sequence shown here is derived from an EMBL/GenBank/DDBJ whole genome shotgun (WGS) entry which is preliminary data.</text>
</comment>
<evidence type="ECO:0000313" key="1">
    <source>
        <dbReference type="EMBL" id="CCQ67843.1"/>
    </source>
</evidence>
<dbReference type="EMBL" id="CAQN01000662">
    <property type="protein sequence ID" value="CCQ67843.1"/>
    <property type="molecule type" value="Genomic_DNA"/>
</dbReference>
<gene>
    <name evidence="1" type="ORF">CWATWH0402_6343</name>
</gene>
<sequence length="525" mass="60964">MSLEAKELRKSLSNLREFDWDMAFAGKNRADFDFIFGTTMTTWFKSLWRDNIKKNKSEYIPISIGRNRCLGLKELINLEIEAENRVINREIKDYLYVVFPGLIGWSEIVEYMRQGNYLSLHLEMIECNVTPATLLLKCQELGIGTHTTRYKISSQLKALGLADYDQQRLLSTTYGQSYNYLLDEYLNPKLNSESNIGLSKWSKNLHDRITEAKKINLEKLIDLPSAKRNYTDFMNNFFPSFQEYIKILEKRKVDISQALEQLRDLYYEYEMSTQAESSHQIENTVISPNNFHEPEYNSNSIMLQGYESCISEQAVRDLFEGTSKHSTIKRIIPPVSIDVEGIIRRICVIPQEFSFGVKQVYNESLLLNLEKQQCTVFRANLAEIIQHSEIPLSEEQGLLIKSLKNYISMNLEQINEIKENTKSPHQPLMMNSISRSDISGPLGLKLVQEYNNPWVATFTKIKRHREGGINVESFEADQLQFQRVEQYLTGKVHNFESLLVTMFNKYGVPFQKTANMAQDLYLNVD</sequence>
<dbReference type="AlphaFoldDB" id="T2JPP1"/>
<dbReference type="InterPro" id="IPR023405">
    <property type="entry name" value="Topo_IA_core_domain"/>
</dbReference>
<reference evidence="1 2" key="2">
    <citation type="submission" date="2013-09" db="EMBL/GenBank/DDBJ databases">
        <title>Whole genome comparison of six Crocosphaera watsonii strains with differing phenotypes.</title>
        <authorList>
            <person name="Bench S.R."/>
            <person name="Heller P."/>
            <person name="Frank I."/>
            <person name="Arciniega M."/>
            <person name="Shilova I.N."/>
            <person name="Zehr J.P."/>
        </authorList>
    </citation>
    <scope>NUCLEOTIDE SEQUENCE [LARGE SCALE GENOMIC DNA]</scope>
    <source>
        <strain evidence="1 2">WH 0402</strain>
    </source>
</reference>
<reference evidence="1 2" key="1">
    <citation type="submission" date="2013-01" db="EMBL/GenBank/DDBJ databases">
        <authorList>
            <person name="Bench S."/>
        </authorList>
    </citation>
    <scope>NUCLEOTIDE SEQUENCE [LARGE SCALE GENOMIC DNA]</scope>
    <source>
        <strain evidence="1 2">WH 0402</strain>
    </source>
</reference>
<protein>
    <submittedName>
        <fullName evidence="1">Uncharacterized protein</fullName>
    </submittedName>
</protein>
<dbReference type="InterPro" id="IPR013824">
    <property type="entry name" value="Topo_IA_cen_sub1"/>
</dbReference>
<dbReference type="Gene3D" id="1.10.460.10">
    <property type="entry name" value="Topoisomerase I, domain 2"/>
    <property type="match status" value="1"/>
</dbReference>
<dbReference type="Proteomes" id="UP000018130">
    <property type="component" value="Unassembled WGS sequence"/>
</dbReference>
<dbReference type="SUPFAM" id="SSF56712">
    <property type="entry name" value="Prokaryotic type I DNA topoisomerase"/>
    <property type="match status" value="1"/>
</dbReference>
<organism evidence="1 2">
    <name type="scientific">Crocosphaera watsonii WH 0402</name>
    <dbReference type="NCBI Taxonomy" id="1284629"/>
    <lineage>
        <taxon>Bacteria</taxon>
        <taxon>Bacillati</taxon>
        <taxon>Cyanobacteriota</taxon>
        <taxon>Cyanophyceae</taxon>
        <taxon>Oscillatoriophycideae</taxon>
        <taxon>Chroococcales</taxon>
        <taxon>Aphanothecaceae</taxon>
        <taxon>Crocosphaera</taxon>
    </lineage>
</organism>
<accession>T2JPP1</accession>
<proteinExistence type="predicted"/>
<name>T2JPP1_CROWT</name>
<evidence type="ECO:0000313" key="2">
    <source>
        <dbReference type="Proteomes" id="UP000018130"/>
    </source>
</evidence>